<protein>
    <recommendedName>
        <fullName evidence="2">Phosphatidic acid phosphatase type 2/haloperoxidase domain-containing protein</fullName>
    </recommendedName>
</protein>
<dbReference type="CDD" id="cd01610">
    <property type="entry name" value="PAP2_like"/>
    <property type="match status" value="1"/>
</dbReference>
<dbReference type="RefSeq" id="WP_066614233.1">
    <property type="nucleotide sequence ID" value="NZ_LQQU01000056.1"/>
</dbReference>
<evidence type="ECO:0000256" key="1">
    <source>
        <dbReference type="SAM" id="Phobius"/>
    </source>
</evidence>
<comment type="caution">
    <text evidence="3">The sequence shown here is derived from an EMBL/GenBank/DDBJ whole genome shotgun (WGS) entry which is preliminary data.</text>
</comment>
<dbReference type="AlphaFoldDB" id="A0A165EMZ9"/>
<proteinExistence type="predicted"/>
<dbReference type="SUPFAM" id="SSF48317">
    <property type="entry name" value="Acid phosphatase/Vanadium-dependent haloperoxidase"/>
    <property type="match status" value="1"/>
</dbReference>
<feature type="transmembrane region" description="Helical" evidence="1">
    <location>
        <begin position="12"/>
        <end position="30"/>
    </location>
</feature>
<evidence type="ECO:0000259" key="2">
    <source>
        <dbReference type="SMART" id="SM00014"/>
    </source>
</evidence>
<dbReference type="SMART" id="SM00014">
    <property type="entry name" value="acidPPc"/>
    <property type="match status" value="1"/>
</dbReference>
<evidence type="ECO:0000313" key="3">
    <source>
        <dbReference type="EMBL" id="KZE26094.1"/>
    </source>
</evidence>
<evidence type="ECO:0000313" key="4">
    <source>
        <dbReference type="Proteomes" id="UP000076625"/>
    </source>
</evidence>
<dbReference type="Pfam" id="PF01569">
    <property type="entry name" value="PAP2"/>
    <property type="match status" value="1"/>
</dbReference>
<dbReference type="InterPro" id="IPR000326">
    <property type="entry name" value="PAP2/HPO"/>
</dbReference>
<dbReference type="STRING" id="1452487.AVW16_02155"/>
<organism evidence="3 4">
    <name type="scientific">Crenobacter luteus</name>
    <dbReference type="NCBI Taxonomy" id="1452487"/>
    <lineage>
        <taxon>Bacteria</taxon>
        <taxon>Pseudomonadati</taxon>
        <taxon>Pseudomonadota</taxon>
        <taxon>Betaproteobacteria</taxon>
        <taxon>Neisseriales</taxon>
        <taxon>Neisseriaceae</taxon>
        <taxon>Crenobacter</taxon>
    </lineage>
</organism>
<feature type="transmembrane region" description="Helical" evidence="1">
    <location>
        <begin position="175"/>
        <end position="194"/>
    </location>
</feature>
<keyword evidence="4" id="KW-1185">Reference proteome</keyword>
<name>A0A165EMZ9_9NEIS</name>
<feature type="domain" description="Phosphatidic acid phosphatase type 2/haloperoxidase" evidence="2">
    <location>
        <begin position="82"/>
        <end position="188"/>
    </location>
</feature>
<dbReference type="EMBL" id="LQQU01000056">
    <property type="protein sequence ID" value="KZE26094.1"/>
    <property type="molecule type" value="Genomic_DNA"/>
</dbReference>
<keyword evidence="1" id="KW-0812">Transmembrane</keyword>
<dbReference type="Proteomes" id="UP000076625">
    <property type="component" value="Unassembled WGS sequence"/>
</dbReference>
<feature type="transmembrane region" description="Helical" evidence="1">
    <location>
        <begin position="50"/>
        <end position="70"/>
    </location>
</feature>
<keyword evidence="1" id="KW-0472">Membrane</keyword>
<reference evidence="4" key="1">
    <citation type="submission" date="2016-01" db="EMBL/GenBank/DDBJ databases">
        <title>Draft genome of Chromobacterium sp. F49.</title>
        <authorList>
            <person name="Hong K.W."/>
        </authorList>
    </citation>
    <scope>NUCLEOTIDE SEQUENCE [LARGE SCALE GENOMIC DNA]</scope>
    <source>
        <strain evidence="4">CN10</strain>
    </source>
</reference>
<sequence length="254" mass="26062">MLISRPPVAAPWPLYLALSGLAGLLAWPGANRALFLAFNHAAAALPPGLWLGLSVVGEWAVVAILLAVWASRRPGRWPAALSGYALALVLSALFKLLFAEARPPLVLAAGSFHLLDSVPFTNAFPSGHSTAAALLATLLARGAAARSRAALALLAAGIMLSRVAVGLHWPVDLLAGGLLGWACARLALACRLAVPALDGARPAGVALLLTGGYAFHLALGVWAAADVEAGWRLLLVAAALAALASAWGRARRRA</sequence>
<dbReference type="OrthoDB" id="9801622at2"/>
<feature type="transmembrane region" description="Helical" evidence="1">
    <location>
        <begin position="151"/>
        <end position="169"/>
    </location>
</feature>
<feature type="transmembrane region" description="Helical" evidence="1">
    <location>
        <begin position="77"/>
        <end position="98"/>
    </location>
</feature>
<gene>
    <name evidence="3" type="ORF">AVW16_02155</name>
</gene>
<accession>A0A165EMZ9</accession>
<feature type="transmembrane region" description="Helical" evidence="1">
    <location>
        <begin position="231"/>
        <end position="248"/>
    </location>
</feature>
<keyword evidence="1" id="KW-1133">Transmembrane helix</keyword>
<dbReference type="PANTHER" id="PTHR14969">
    <property type="entry name" value="SPHINGOSINE-1-PHOSPHATE PHOSPHOHYDROLASE"/>
    <property type="match status" value="1"/>
</dbReference>
<feature type="transmembrane region" description="Helical" evidence="1">
    <location>
        <begin position="206"/>
        <end position="225"/>
    </location>
</feature>
<dbReference type="Gene3D" id="1.20.144.10">
    <property type="entry name" value="Phosphatidic acid phosphatase type 2/haloperoxidase"/>
    <property type="match status" value="1"/>
</dbReference>
<dbReference type="InterPro" id="IPR036938">
    <property type="entry name" value="PAP2/HPO_sf"/>
</dbReference>
<feature type="transmembrane region" description="Helical" evidence="1">
    <location>
        <begin position="118"/>
        <end position="139"/>
    </location>
</feature>
<dbReference type="PANTHER" id="PTHR14969:SF13">
    <property type="entry name" value="AT30094P"/>
    <property type="match status" value="1"/>
</dbReference>